<keyword evidence="2" id="KW-1185">Reference proteome</keyword>
<accession>A0A3B0MCZ9</accession>
<dbReference type="EMBL" id="UIHC01000065">
    <property type="protein sequence ID" value="SUZ33692.1"/>
    <property type="molecule type" value="Genomic_DNA"/>
</dbReference>
<gene>
    <name evidence="1" type="ORF">ROE7235_03465</name>
</gene>
<sequence length="90" mass="10198">MNDTDDEPNIVRSGKSKRIVVDALPFLIEIFRLEGDKTWTLEVVDKDNTSHVWDDQFISDTEARDTAVAAINSEGAVTFMRGDNVVPFRR</sequence>
<name>A0A3B0MCZ9_9RHOB</name>
<dbReference type="OrthoDB" id="7864523at2"/>
<reference evidence="2" key="1">
    <citation type="submission" date="2018-08" db="EMBL/GenBank/DDBJ databases">
        <authorList>
            <person name="Rodrigo-Torres L."/>
            <person name="Arahal R. D."/>
            <person name="Lucena T."/>
        </authorList>
    </citation>
    <scope>NUCLEOTIDE SEQUENCE [LARGE SCALE GENOMIC DNA]</scope>
    <source>
        <strain evidence="2">CECT 7235</strain>
    </source>
</reference>
<organism evidence="1 2">
    <name type="scientific">Roseinatronobacter ekhonensis</name>
    <dbReference type="NCBI Taxonomy" id="254356"/>
    <lineage>
        <taxon>Bacteria</taxon>
        <taxon>Pseudomonadati</taxon>
        <taxon>Pseudomonadota</taxon>
        <taxon>Alphaproteobacteria</taxon>
        <taxon>Rhodobacterales</taxon>
        <taxon>Paracoccaceae</taxon>
        <taxon>Roseinatronobacter</taxon>
    </lineage>
</organism>
<evidence type="ECO:0000313" key="1">
    <source>
        <dbReference type="EMBL" id="SUZ33692.1"/>
    </source>
</evidence>
<dbReference type="RefSeq" id="WP_121096860.1">
    <property type="nucleotide sequence ID" value="NZ_UIHC01000065.1"/>
</dbReference>
<dbReference type="Proteomes" id="UP000272908">
    <property type="component" value="Unassembled WGS sequence"/>
</dbReference>
<dbReference type="AlphaFoldDB" id="A0A3B0MCZ9"/>
<evidence type="ECO:0000313" key="2">
    <source>
        <dbReference type="Proteomes" id="UP000272908"/>
    </source>
</evidence>
<protein>
    <submittedName>
        <fullName evidence="1">Uncharacterized protein</fullName>
    </submittedName>
</protein>
<proteinExistence type="predicted"/>